<comment type="caution">
    <text evidence="1">The sequence shown here is derived from an EMBL/GenBank/DDBJ whole genome shotgun (WGS) entry which is preliminary data.</text>
</comment>
<dbReference type="Proteomes" id="UP001576776">
    <property type="component" value="Unassembled WGS sequence"/>
</dbReference>
<name>A0ABV4YFY8_9CYAN</name>
<evidence type="ECO:0000313" key="2">
    <source>
        <dbReference type="Proteomes" id="UP001576776"/>
    </source>
</evidence>
<dbReference type="Pfam" id="PF06739">
    <property type="entry name" value="SBBP"/>
    <property type="match status" value="1"/>
</dbReference>
<dbReference type="InterPro" id="IPR052918">
    <property type="entry name" value="Motility_Chemotaxis_Reg"/>
</dbReference>
<sequence>MLAEQLPIQPLPPLNIENNSCFPGNVICDELDIPISSGMGGANISDEISNYETIINAATNSTCTNIVEGDFLWANAVTGNAFASFGGLGIVTDSEGNVYTTGVFGGTTDFDPGDEVFNLTSTGEDDIFISKFNGDGSFAWATSLGSEAPISQNNDMGFDIALDDAGNVYITGITKGNYYNISTGNFGNSDVFVAKLSNDGNPLWSKSMGGSGSDAGSGVAVDDAGNVYTIGYFSGIADLDPGEGTFNVVSKGEQDIFISKLDSDGNFVWAQVIDDSDRWYGNDGGSLNIAVDSVGNVYTTDFFRGTVDFDPGEGIFNLTSAGESDIFISKLNSDGSFGWAKAIGSSGEDGGSSSNLTDKTIYSNTSSSISIDNTDTLYVTGRFSGTVDFDPGEGIFNLTSQGTSERFVSKFNSDGTFVWVKGIGAQIYETNTVFDSAGNIYTTGGFSGTVDFDPGEGVFNLSSQGRNPNFFVTKLNSDGSFAWAKAAEGGFQHQGKDVAVDNAGNVLTTGYYWGTTDFDPGSGVYNLLPGSIGPSIFTLKLASGSGITEY</sequence>
<keyword evidence="2" id="KW-1185">Reference proteome</keyword>
<dbReference type="SUPFAM" id="SSF63829">
    <property type="entry name" value="Calcium-dependent phosphotriesterase"/>
    <property type="match status" value="1"/>
</dbReference>
<dbReference type="PANTHER" id="PTHR35580:SF1">
    <property type="entry name" value="PHYTASE-LIKE DOMAIN-CONTAINING PROTEIN"/>
    <property type="match status" value="1"/>
</dbReference>
<dbReference type="RefSeq" id="WP_413259081.1">
    <property type="nucleotide sequence ID" value="NZ_JBHFNS010000076.1"/>
</dbReference>
<dbReference type="PANTHER" id="PTHR35580">
    <property type="entry name" value="CELL SURFACE GLYCOPROTEIN (S-LAYER PROTEIN)-LIKE PROTEIN"/>
    <property type="match status" value="1"/>
</dbReference>
<reference evidence="1 2" key="1">
    <citation type="submission" date="2024-09" db="EMBL/GenBank/DDBJ databases">
        <title>Floridaenema gen nov. (Aerosakkonemataceae, Aerosakkonematales ord. nov., Cyanobacteria) from benthic tropical and subtropical fresh waters, with the description of four new species.</title>
        <authorList>
            <person name="Moretto J.A."/>
            <person name="Berthold D.E."/>
            <person name="Lefler F.W."/>
            <person name="Huang I.-S."/>
            <person name="Laughinghouse H. IV."/>
        </authorList>
    </citation>
    <scope>NUCLEOTIDE SEQUENCE [LARGE SCALE GENOMIC DNA]</scope>
    <source>
        <strain evidence="1 2">BLCC-F154</strain>
    </source>
</reference>
<organism evidence="1 2">
    <name type="scientific">Floridaenema fluviatile BLCC-F154</name>
    <dbReference type="NCBI Taxonomy" id="3153640"/>
    <lineage>
        <taxon>Bacteria</taxon>
        <taxon>Bacillati</taxon>
        <taxon>Cyanobacteriota</taxon>
        <taxon>Cyanophyceae</taxon>
        <taxon>Oscillatoriophycideae</taxon>
        <taxon>Aerosakkonematales</taxon>
        <taxon>Aerosakkonemataceae</taxon>
        <taxon>Floridanema</taxon>
        <taxon>Floridanema fluviatile</taxon>
    </lineage>
</organism>
<accession>A0ABV4YFY8</accession>
<dbReference type="EMBL" id="JBHFNS010000076">
    <property type="protein sequence ID" value="MFB2937593.1"/>
    <property type="molecule type" value="Genomic_DNA"/>
</dbReference>
<gene>
    <name evidence="1" type="ORF">ACE1B6_20280</name>
</gene>
<proteinExistence type="predicted"/>
<evidence type="ECO:0000313" key="1">
    <source>
        <dbReference type="EMBL" id="MFB2937593.1"/>
    </source>
</evidence>
<dbReference type="InterPro" id="IPR010620">
    <property type="entry name" value="SBBP_repeat"/>
</dbReference>
<protein>
    <submittedName>
        <fullName evidence="1">SBBP repeat-containing protein</fullName>
    </submittedName>
</protein>